<dbReference type="RefSeq" id="WP_243656801.1">
    <property type="nucleotide sequence ID" value="NZ_SLZQ01000010.1"/>
</dbReference>
<dbReference type="PANTHER" id="PTHR38463">
    <property type="entry name" value="STRESS RESPONSE PROTEIN YSNF"/>
    <property type="match status" value="1"/>
</dbReference>
<feature type="region of interest" description="Disordered" evidence="1">
    <location>
        <begin position="187"/>
        <end position="338"/>
    </location>
</feature>
<accession>A0A4R3HR46</accession>
<dbReference type="InterPro" id="IPR052967">
    <property type="entry name" value="Stress_Response_Assoc"/>
</dbReference>
<feature type="compositionally biased region" description="Low complexity" evidence="1">
    <location>
        <begin position="280"/>
        <end position="303"/>
    </location>
</feature>
<name>A0A4R3HR46_PAULE</name>
<dbReference type="Pfam" id="PF09557">
    <property type="entry name" value="DUF2382"/>
    <property type="match status" value="1"/>
</dbReference>
<feature type="domain" description="DUF2382" evidence="2">
    <location>
        <begin position="343"/>
        <end position="452"/>
    </location>
</feature>
<organism evidence="3 4">
    <name type="scientific">Paucimonas lemoignei</name>
    <name type="common">Pseudomonas lemoignei</name>
    <dbReference type="NCBI Taxonomy" id="29443"/>
    <lineage>
        <taxon>Bacteria</taxon>
        <taxon>Pseudomonadati</taxon>
        <taxon>Pseudomonadota</taxon>
        <taxon>Betaproteobacteria</taxon>
        <taxon>Burkholderiales</taxon>
        <taxon>Burkholderiaceae</taxon>
        <taxon>Paucimonas</taxon>
    </lineage>
</organism>
<dbReference type="InterPro" id="IPR019060">
    <property type="entry name" value="DUF2382"/>
</dbReference>
<feature type="compositionally biased region" description="Low complexity" evidence="1">
    <location>
        <begin position="220"/>
        <end position="250"/>
    </location>
</feature>
<feature type="compositionally biased region" description="Basic and acidic residues" evidence="1">
    <location>
        <begin position="264"/>
        <end position="277"/>
    </location>
</feature>
<dbReference type="PANTHER" id="PTHR38463:SF1">
    <property type="entry name" value="STRESS RESPONSE PROTEIN YSNF"/>
    <property type="match status" value="1"/>
</dbReference>
<evidence type="ECO:0000259" key="2">
    <source>
        <dbReference type="Pfam" id="PF09557"/>
    </source>
</evidence>
<dbReference type="AlphaFoldDB" id="A0A4R3HR46"/>
<feature type="region of interest" description="Disordered" evidence="1">
    <location>
        <begin position="33"/>
        <end position="65"/>
    </location>
</feature>
<dbReference type="EMBL" id="SLZQ01000010">
    <property type="protein sequence ID" value="TCS35576.1"/>
    <property type="molecule type" value="Genomic_DNA"/>
</dbReference>
<proteinExistence type="predicted"/>
<dbReference type="Proteomes" id="UP000295382">
    <property type="component" value="Unassembled WGS sequence"/>
</dbReference>
<evidence type="ECO:0000256" key="1">
    <source>
        <dbReference type="SAM" id="MobiDB-lite"/>
    </source>
</evidence>
<comment type="caution">
    <text evidence="3">The sequence shown here is derived from an EMBL/GenBank/DDBJ whole genome shotgun (WGS) entry which is preliminary data.</text>
</comment>
<sequence>MANTLVGVYDRFSEARGAYDELLSCGFDRGDLQLSPSDESSDSRQSTLSSAGTTSTPGEDSSDQSFGAGIRHFFHNLFSGNDEYQEHADVYAEAVRRGHYLVTVHTDSDEERVQATQVMNKFSPIDIDERAAGWRSRGWSRYDETAPALNDSEIEDERRHYSTSPSMGAAAAGAASMGAATNASDATIADTSRADETVSANPTYSVRDTTPSTDNETYRATTDSDATTTSAGMTAAGSTGSMAGSDTTTDYGTARADTMPSETLHTDDMMEDDRTRADFSTPMTSSASDTTTTTGANFASTSSDMPDRTVSEPAATRLSDADTTLSQRHMTAAGTSPDSRTIPVIQEELQVGKREVQRGGVRVYQRVKETPVDQSVRLHEEHVHVERHSVDRPASEADLSGLKESSFELRETAEEAVIGKTARIVEEVVVSKEASDRTQEIHDKVRRTDVEVEQLSGTDRDTSGRNFLNDDEFRQHFSSAYTDTSDRFEDYEPAYRYGSTVAADERFRGHNWDESEEDVHADWESRYGAATPWEKAKNAVRYGWEKATR</sequence>
<gene>
    <name evidence="3" type="ORF">EDC30_11044</name>
</gene>
<protein>
    <submittedName>
        <fullName evidence="3">Uncharacterized protein (TIGR02271 family)</fullName>
    </submittedName>
</protein>
<evidence type="ECO:0000313" key="4">
    <source>
        <dbReference type="Proteomes" id="UP000295382"/>
    </source>
</evidence>
<keyword evidence="4" id="KW-1185">Reference proteome</keyword>
<feature type="compositionally biased region" description="Low complexity" evidence="1">
    <location>
        <begin position="33"/>
        <end position="50"/>
    </location>
</feature>
<evidence type="ECO:0000313" key="3">
    <source>
        <dbReference type="EMBL" id="TCS35576.1"/>
    </source>
</evidence>
<feature type="compositionally biased region" description="Polar residues" evidence="1">
    <location>
        <begin position="198"/>
        <end position="219"/>
    </location>
</feature>
<feature type="compositionally biased region" description="Polar residues" evidence="1">
    <location>
        <begin position="321"/>
        <end position="338"/>
    </location>
</feature>
<feature type="compositionally biased region" description="Polar residues" evidence="1">
    <location>
        <begin position="51"/>
        <end position="65"/>
    </location>
</feature>
<reference evidence="3 4" key="1">
    <citation type="submission" date="2019-03" db="EMBL/GenBank/DDBJ databases">
        <title>Genomic Encyclopedia of Type Strains, Phase IV (KMG-IV): sequencing the most valuable type-strain genomes for metagenomic binning, comparative biology and taxonomic classification.</title>
        <authorList>
            <person name="Goeker M."/>
        </authorList>
    </citation>
    <scope>NUCLEOTIDE SEQUENCE [LARGE SCALE GENOMIC DNA]</scope>
    <source>
        <strain evidence="3 4">DSM 7445</strain>
    </source>
</reference>